<organism evidence="3 6">
    <name type="scientific">Vibrio anguillarum</name>
    <name type="common">Listonella anguillarum</name>
    <dbReference type="NCBI Taxonomy" id="55601"/>
    <lineage>
        <taxon>Bacteria</taxon>
        <taxon>Pseudomonadati</taxon>
        <taxon>Pseudomonadota</taxon>
        <taxon>Gammaproteobacteria</taxon>
        <taxon>Vibrionales</taxon>
        <taxon>Vibrionaceae</taxon>
        <taxon>Vibrio</taxon>
    </lineage>
</organism>
<evidence type="ECO:0000313" key="4">
    <source>
        <dbReference type="EMBL" id="MBF4436721.1"/>
    </source>
</evidence>
<dbReference type="Proteomes" id="UP000256923">
    <property type="component" value="Chromosome 1"/>
</dbReference>
<dbReference type="AlphaFoldDB" id="A0A290PUV9"/>
<accession>A0A290PUV9</accession>
<name>A0A290PUV9_VIBAN</name>
<dbReference type="GO" id="GO:0016740">
    <property type="term" value="F:transferase activity"/>
    <property type="evidence" value="ECO:0007669"/>
    <property type="project" value="UniProtKB-KW"/>
</dbReference>
<gene>
    <name evidence="2" type="ORF">DYL72_06605</name>
    <name evidence="3" type="ORF">EAY07_20385</name>
    <name evidence="4" type="ORF">ERJ77_19925</name>
</gene>
<reference evidence="3 6" key="2">
    <citation type="journal article" date="2021" name="PeerJ">
        <title>Analysis of 44 Vibrio anguillarum genomes reveals high genetic diversity.</title>
        <authorList>
            <person name="Hansen M.J."/>
            <person name="Dalsgaard I."/>
        </authorList>
    </citation>
    <scope>NUCLEOTIDE SEQUENCE [LARGE SCALE GENOMIC DNA]</scope>
    <source>
        <strain evidence="3 6">17-16730-2A</strain>
        <strain evidence="4">850617-1/1</strain>
    </source>
</reference>
<dbReference type="EMBL" id="CP034672">
    <property type="protein sequence ID" value="AZS24767.1"/>
    <property type="molecule type" value="Genomic_DNA"/>
</dbReference>
<feature type="domain" description="Glycosyl transferase family 25" evidence="1">
    <location>
        <begin position="17"/>
        <end position="193"/>
    </location>
</feature>
<keyword evidence="2" id="KW-0808">Transferase</keyword>
<dbReference type="InterPro" id="IPR002654">
    <property type="entry name" value="Glyco_trans_25"/>
</dbReference>
<reference evidence="2 5" key="1">
    <citation type="submission" date="2018-12" db="EMBL/GenBank/DDBJ databases">
        <title>Characterization and Draft Genome of Vibrio anguillarum J360 Marine Pathogen Isolated from an Outbreak in Lumpfish (Cyclopterus lumpus).</title>
        <authorList>
            <person name="Vasquez J.I."/>
            <person name="Cao T."/>
            <person name="Chakraborty S."/>
            <person name="Gnanagobal H."/>
            <person name="Wescot J."/>
            <person name="Boyce D."/>
            <person name="Santander J."/>
        </authorList>
    </citation>
    <scope>NUCLEOTIDE SEQUENCE [LARGE SCALE GENOMIC DNA]</scope>
    <source>
        <strain evidence="2 5">J360</strain>
    </source>
</reference>
<dbReference type="Proteomes" id="UP000722957">
    <property type="component" value="Unassembled WGS sequence"/>
</dbReference>
<evidence type="ECO:0000259" key="1">
    <source>
        <dbReference type="Pfam" id="PF01755"/>
    </source>
</evidence>
<evidence type="ECO:0000313" key="3">
    <source>
        <dbReference type="EMBL" id="MBF4274324.1"/>
    </source>
</evidence>
<proteinExistence type="predicted"/>
<dbReference type="EMBL" id="RDOM01000191">
    <property type="protein sequence ID" value="MBF4274324.1"/>
    <property type="molecule type" value="Genomic_DNA"/>
</dbReference>
<evidence type="ECO:0000313" key="2">
    <source>
        <dbReference type="EMBL" id="AZS24767.1"/>
    </source>
</evidence>
<evidence type="ECO:0000313" key="5">
    <source>
        <dbReference type="Proteomes" id="UP000256923"/>
    </source>
</evidence>
<sequence length="257" mass="30031">MQHVGEHIIEIRVFVMKIYVISLKNSLERRASIEQQMANYGLDFEFFDAIDGRVVPPHPLFANYDYTKRLWFTSGKMPSKGEMGCYASHYLLWQKSVELNEPIIVLEDDAELLPCFIHFIDLIKIKTQEYGFLRLEEACERSQLFLKEQAKNYDIYFLSNNFGGTRAYALSPDAATKLLKASQYWSMPVDNYMGSLYLHQMPSFLFLPSVVANPQYFDTTFQNEQQPKAPLHRKPTRELYSLYRKVKMALANNAYKK</sequence>
<protein>
    <submittedName>
        <fullName evidence="3">Glycosyltransferase family 25 protein</fullName>
    </submittedName>
</protein>
<dbReference type="EMBL" id="SCLC01000313">
    <property type="protein sequence ID" value="MBF4436721.1"/>
    <property type="molecule type" value="Genomic_DNA"/>
</dbReference>
<dbReference type="Proteomes" id="UP000786185">
    <property type="component" value="Unassembled WGS sequence"/>
</dbReference>
<dbReference type="Pfam" id="PF01755">
    <property type="entry name" value="Glyco_transf_25"/>
    <property type="match status" value="1"/>
</dbReference>
<dbReference type="CDD" id="cd06532">
    <property type="entry name" value="Glyco_transf_25"/>
    <property type="match status" value="1"/>
</dbReference>
<evidence type="ECO:0000313" key="6">
    <source>
        <dbReference type="Proteomes" id="UP000722957"/>
    </source>
</evidence>